<keyword evidence="2" id="KW-1185">Reference proteome</keyword>
<sequence length="106" mass="11453">MSPENRADRAPRRVSPASVIAVGCSFASTGSRLTKLPDHTRGMVRYSHGMVRHSHGMVRYSARPADGALLRRRVAHTPAHTASNPIRVAVPSISLMRGLDVTSITV</sequence>
<organism evidence="1 2">
    <name type="scientific">Gordonia otitidis (strain DSM 44809 / CCUG 52243 / JCM 12355 / NBRC 100426 / IFM 10032)</name>
    <dbReference type="NCBI Taxonomy" id="1108044"/>
    <lineage>
        <taxon>Bacteria</taxon>
        <taxon>Bacillati</taxon>
        <taxon>Actinomycetota</taxon>
        <taxon>Actinomycetes</taxon>
        <taxon>Mycobacteriales</taxon>
        <taxon>Gordoniaceae</taxon>
        <taxon>Gordonia</taxon>
    </lineage>
</organism>
<dbReference type="EMBL" id="BAFB01000060">
    <property type="protein sequence ID" value="GAB33298.1"/>
    <property type="molecule type" value="Genomic_DNA"/>
</dbReference>
<comment type="caution">
    <text evidence="1">The sequence shown here is derived from an EMBL/GenBank/DDBJ whole genome shotgun (WGS) entry which is preliminary data.</text>
</comment>
<proteinExistence type="predicted"/>
<dbReference type="AlphaFoldDB" id="H5TIJ0"/>
<dbReference type="Proteomes" id="UP000005038">
    <property type="component" value="Unassembled WGS sequence"/>
</dbReference>
<dbReference type="PROSITE" id="PS51257">
    <property type="entry name" value="PROKAR_LIPOPROTEIN"/>
    <property type="match status" value="1"/>
</dbReference>
<evidence type="ECO:0000313" key="1">
    <source>
        <dbReference type="EMBL" id="GAB33298.1"/>
    </source>
</evidence>
<reference evidence="1" key="1">
    <citation type="submission" date="2012-02" db="EMBL/GenBank/DDBJ databases">
        <title>Whole genome shotgun sequence of Gordonia otitidis NBRC 100426.</title>
        <authorList>
            <person name="Yoshida I."/>
            <person name="Hosoyama A."/>
            <person name="Tsuchikane K."/>
            <person name="Katsumata H."/>
            <person name="Yamazaki S."/>
            <person name="Fujita N."/>
        </authorList>
    </citation>
    <scope>NUCLEOTIDE SEQUENCE [LARGE SCALE GENOMIC DNA]</scope>
    <source>
        <strain evidence="1">NBRC 100426</strain>
    </source>
</reference>
<name>H5TIJ0_GORO1</name>
<gene>
    <name evidence="1" type="ORF">GOOTI_060_00100</name>
</gene>
<accession>H5TIJ0</accession>
<protein>
    <submittedName>
        <fullName evidence="1">Uncharacterized protein</fullName>
    </submittedName>
</protein>
<evidence type="ECO:0000313" key="2">
    <source>
        <dbReference type="Proteomes" id="UP000005038"/>
    </source>
</evidence>